<gene>
    <name evidence="3" type="ORF">RMAR0315_LOCUS10510</name>
</gene>
<dbReference type="InterPro" id="IPR018253">
    <property type="entry name" value="DnaJ_domain_CS"/>
</dbReference>
<evidence type="ECO:0000256" key="1">
    <source>
        <dbReference type="ARBA" id="ARBA00023186"/>
    </source>
</evidence>
<name>A0A7S0BRH4_9RHOD</name>
<dbReference type="InterPro" id="IPR011989">
    <property type="entry name" value="ARM-like"/>
</dbReference>
<dbReference type="Gene3D" id="1.25.10.10">
    <property type="entry name" value="Leucine-rich Repeat Variant"/>
    <property type="match status" value="1"/>
</dbReference>
<dbReference type="Gene3D" id="1.10.287.110">
    <property type="entry name" value="DnaJ domain"/>
    <property type="match status" value="1"/>
</dbReference>
<sequence length="491" mass="55111">MAFTLGLAFTSGLGSGCSSRRPVGSYVCERRQRKLWMSAREDLYATLGVGNGADASYKEIRNAYLKLARDFHPDSVDGGVQTVQEIEKFDAITKAYNVLTDDALRRIYDKLGFEGLEAREALMAQKAKKFMFEGMDPQEMEVMMSDAAFISGAFESRSDFGDKFEYDPDAHEDYCPRSKEEAIYNLKNHEEVAARYFAAWWVRRFSVYEAEQPLVESLLTRNMRTEEMYGLRKRTVMALGKVAQVRPVKEATMRALGECIQEDDFFLRENAVYSLGLIAERNRGPEGIPQYILDIIKEKIVKSASCLQKIDEKEASQTDSFDFDHLEPEVAEKLKAIIRARKETLVSDVDGYKYGDNASEPLPTLILAANNLKLYELVEEVRACLEHPKALVRATSTLFMYSCTGEQHYAESLFSTLASDGTGSISSDIYVALRCGDVGESAIGLLLGCDFITASIRLLAFARIYDQTQERGISPELKTELLSAIDAVITR</sequence>
<dbReference type="EMBL" id="HBEK01019293">
    <property type="protein sequence ID" value="CAD8400514.1"/>
    <property type="molecule type" value="Transcribed_RNA"/>
</dbReference>
<dbReference type="SUPFAM" id="SSF48371">
    <property type="entry name" value="ARM repeat"/>
    <property type="match status" value="1"/>
</dbReference>
<dbReference type="InterPro" id="IPR001623">
    <property type="entry name" value="DnaJ_domain"/>
</dbReference>
<dbReference type="GO" id="GO:0007005">
    <property type="term" value="P:mitochondrion organization"/>
    <property type="evidence" value="ECO:0007669"/>
    <property type="project" value="TreeGrafter"/>
</dbReference>
<proteinExistence type="predicted"/>
<dbReference type="PROSITE" id="PS00636">
    <property type="entry name" value="DNAJ_1"/>
    <property type="match status" value="1"/>
</dbReference>
<dbReference type="InterPro" id="IPR036869">
    <property type="entry name" value="J_dom_sf"/>
</dbReference>
<feature type="domain" description="J" evidence="2">
    <location>
        <begin position="42"/>
        <end position="112"/>
    </location>
</feature>
<dbReference type="GO" id="GO:0005739">
    <property type="term" value="C:mitochondrion"/>
    <property type="evidence" value="ECO:0007669"/>
    <property type="project" value="TreeGrafter"/>
</dbReference>
<dbReference type="Pfam" id="PF00226">
    <property type="entry name" value="DnaJ"/>
    <property type="match status" value="1"/>
</dbReference>
<dbReference type="CDD" id="cd06257">
    <property type="entry name" value="DnaJ"/>
    <property type="match status" value="1"/>
</dbReference>
<organism evidence="3">
    <name type="scientific">Rhodosorus marinus</name>
    <dbReference type="NCBI Taxonomy" id="101924"/>
    <lineage>
        <taxon>Eukaryota</taxon>
        <taxon>Rhodophyta</taxon>
        <taxon>Stylonematophyceae</taxon>
        <taxon>Stylonematales</taxon>
        <taxon>Stylonemataceae</taxon>
        <taxon>Rhodosorus</taxon>
    </lineage>
</organism>
<evidence type="ECO:0000313" key="3">
    <source>
        <dbReference type="EMBL" id="CAD8400514.1"/>
    </source>
</evidence>
<dbReference type="InterPro" id="IPR051938">
    <property type="entry name" value="Apopto_cytoskel_mod"/>
</dbReference>
<reference evidence="3" key="1">
    <citation type="submission" date="2021-01" db="EMBL/GenBank/DDBJ databases">
        <authorList>
            <person name="Corre E."/>
            <person name="Pelletier E."/>
            <person name="Niang G."/>
            <person name="Scheremetjew M."/>
            <person name="Finn R."/>
            <person name="Kale V."/>
            <person name="Holt S."/>
            <person name="Cochrane G."/>
            <person name="Meng A."/>
            <person name="Brown T."/>
            <person name="Cohen L."/>
        </authorList>
    </citation>
    <scope>NUCLEOTIDE SEQUENCE</scope>
    <source>
        <strain evidence="3">UTEX LB 2760</strain>
    </source>
</reference>
<evidence type="ECO:0000259" key="2">
    <source>
        <dbReference type="PROSITE" id="PS50076"/>
    </source>
</evidence>
<dbReference type="AlphaFoldDB" id="A0A7S0BRH4"/>
<dbReference type="SMART" id="SM00271">
    <property type="entry name" value="DnaJ"/>
    <property type="match status" value="1"/>
</dbReference>
<dbReference type="SUPFAM" id="SSF46565">
    <property type="entry name" value="Chaperone J-domain"/>
    <property type="match status" value="1"/>
</dbReference>
<dbReference type="PROSITE" id="PS50076">
    <property type="entry name" value="DNAJ_2"/>
    <property type="match status" value="1"/>
</dbReference>
<dbReference type="InterPro" id="IPR016024">
    <property type="entry name" value="ARM-type_fold"/>
</dbReference>
<dbReference type="PANTHER" id="PTHR44145">
    <property type="entry name" value="DNAJ HOMOLOG SUBFAMILY A MEMBER 3, MITOCHONDRIAL"/>
    <property type="match status" value="1"/>
</dbReference>
<protein>
    <recommendedName>
        <fullName evidence="2">J domain-containing protein</fullName>
    </recommendedName>
</protein>
<dbReference type="PANTHER" id="PTHR44145:SF3">
    <property type="entry name" value="DNAJ HOMOLOG SUBFAMILY A MEMBER 3, MITOCHONDRIAL"/>
    <property type="match status" value="1"/>
</dbReference>
<dbReference type="PRINTS" id="PR00625">
    <property type="entry name" value="JDOMAIN"/>
</dbReference>
<keyword evidence="1" id="KW-0143">Chaperone</keyword>
<accession>A0A7S0BRH4</accession>